<gene>
    <name evidence="2" type="ORF">PHYEVI_LOCUS3312</name>
</gene>
<organism evidence="2 3">
    <name type="scientific">Phyllotreta striolata</name>
    <name type="common">Striped flea beetle</name>
    <name type="synonym">Crioceris striolata</name>
    <dbReference type="NCBI Taxonomy" id="444603"/>
    <lineage>
        <taxon>Eukaryota</taxon>
        <taxon>Metazoa</taxon>
        <taxon>Ecdysozoa</taxon>
        <taxon>Arthropoda</taxon>
        <taxon>Hexapoda</taxon>
        <taxon>Insecta</taxon>
        <taxon>Pterygota</taxon>
        <taxon>Neoptera</taxon>
        <taxon>Endopterygota</taxon>
        <taxon>Coleoptera</taxon>
        <taxon>Polyphaga</taxon>
        <taxon>Cucujiformia</taxon>
        <taxon>Chrysomeloidea</taxon>
        <taxon>Chrysomelidae</taxon>
        <taxon>Galerucinae</taxon>
        <taxon>Alticini</taxon>
        <taxon>Phyllotreta</taxon>
    </lineage>
</organism>
<name>A0A9P0GQR6_PHYSR</name>
<keyword evidence="1" id="KW-0472">Membrane</keyword>
<dbReference type="AlphaFoldDB" id="A0A9P0GQR6"/>
<dbReference type="EMBL" id="OU900105">
    <property type="protein sequence ID" value="CAH1161834.1"/>
    <property type="molecule type" value="Genomic_DNA"/>
</dbReference>
<accession>A0A9P0GQR6</accession>
<protein>
    <submittedName>
        <fullName evidence="2">Uncharacterized protein</fullName>
    </submittedName>
</protein>
<keyword evidence="1" id="KW-0812">Transmembrane</keyword>
<evidence type="ECO:0000256" key="1">
    <source>
        <dbReference type="SAM" id="Phobius"/>
    </source>
</evidence>
<sequence>MDGLMMNVMCQAISATCAFPMGYKCLNNDLTSDLVQINAIVWPTEPTYMELLETMKTLITMSLTLKYVCGISDEVICRTSKVFKNPSISTIKNDVGHAVNSTEYIMVYRIDGADGENGTNNDVYDDSSSENSFSSEIDEINAKNIKVADSAATDYYYLLFMLVNSAVYYFIYFTF</sequence>
<dbReference type="Proteomes" id="UP001153712">
    <property type="component" value="Chromosome 12"/>
</dbReference>
<evidence type="ECO:0000313" key="2">
    <source>
        <dbReference type="EMBL" id="CAH1161834.1"/>
    </source>
</evidence>
<feature type="transmembrane region" description="Helical" evidence="1">
    <location>
        <begin position="155"/>
        <end position="173"/>
    </location>
</feature>
<keyword evidence="1" id="KW-1133">Transmembrane helix</keyword>
<evidence type="ECO:0000313" key="3">
    <source>
        <dbReference type="Proteomes" id="UP001153712"/>
    </source>
</evidence>
<keyword evidence="3" id="KW-1185">Reference proteome</keyword>
<proteinExistence type="predicted"/>
<reference evidence="2" key="1">
    <citation type="submission" date="2022-01" db="EMBL/GenBank/DDBJ databases">
        <authorList>
            <person name="King R."/>
        </authorList>
    </citation>
    <scope>NUCLEOTIDE SEQUENCE</scope>
</reference>